<dbReference type="Pfam" id="PF03800">
    <property type="entry name" value="Nuf2"/>
    <property type="match status" value="1"/>
</dbReference>
<evidence type="ECO:0008006" key="17">
    <source>
        <dbReference type="Google" id="ProtNLM"/>
    </source>
</evidence>
<dbReference type="GO" id="GO:0005634">
    <property type="term" value="C:nucleus"/>
    <property type="evidence" value="ECO:0007669"/>
    <property type="project" value="UniProtKB-SubCell"/>
</dbReference>
<reference evidence="15" key="1">
    <citation type="submission" date="2023-08" db="EMBL/GenBank/DDBJ databases">
        <authorList>
            <person name="Audoor S."/>
            <person name="Bilcke G."/>
        </authorList>
    </citation>
    <scope>NUCLEOTIDE SEQUENCE</scope>
</reference>
<dbReference type="Gene3D" id="1.10.418.60">
    <property type="entry name" value="Ncd80 complex, Nuf2 subunit"/>
    <property type="match status" value="1"/>
</dbReference>
<feature type="coiled-coil region" evidence="12">
    <location>
        <begin position="234"/>
        <end position="433"/>
    </location>
</feature>
<keyword evidence="16" id="KW-1185">Reference proteome</keyword>
<keyword evidence="11" id="KW-0137">Centromere</keyword>
<evidence type="ECO:0000256" key="5">
    <source>
        <dbReference type="ARBA" id="ARBA00022618"/>
    </source>
</evidence>
<dbReference type="InterPro" id="IPR041112">
    <property type="entry name" value="Nuf2_DHR10-like"/>
</dbReference>
<keyword evidence="10" id="KW-0131">Cell cycle</keyword>
<comment type="similarity">
    <text evidence="3">Belongs to the NUF2 family.</text>
</comment>
<keyword evidence="4" id="KW-0158">Chromosome</keyword>
<dbReference type="GO" id="GO:0051301">
    <property type="term" value="P:cell division"/>
    <property type="evidence" value="ECO:0007669"/>
    <property type="project" value="UniProtKB-KW"/>
</dbReference>
<gene>
    <name evidence="15" type="ORF">CYCCA115_LOCUS5201</name>
</gene>
<dbReference type="PANTHER" id="PTHR21650:SF2">
    <property type="entry name" value="KINETOCHORE PROTEIN NUF2"/>
    <property type="match status" value="1"/>
</dbReference>
<keyword evidence="6" id="KW-0498">Mitosis</keyword>
<sequence>MAGFMHADYGGMPPKQDLSKFVFPVLKSANILQCMTELGIELTKEELTEPTRHKDKIRKVFWQLLDICCGTTEEDLEKQAPPTDGLLYPEVHDSFIDMMFFRDLRQCMTICGVFDFSLKDLYVPRKDRLRTQLSALINMAKFREEQLKMYAELNEPRAQYLSELALRHEENKELEAHREEAMAKNYEVMEEMDKIVSECDELEAEISRRNKGQREARLLVENLKKEGVVLNDKFQSAKWTLEEARNEAEQLMAQVVSSPDRRKEELLRKRERLEKAKAEVRNLQELIQTNKANTIIVQQSVKEIEEAMELQKQVIEEAERYEESMGEVQKTMKEVEENNEKIQELTEKADESERALLRVEEKLAHMRKQSKMKMEAAQDRLEIAKEQLVQVEKERREGMARVNAGEAEVQALKAKMEEEQIKTNKEIDAMIEEYKKAESVFMARNERRMQVIEAAF</sequence>
<accession>A0AAD2CK33</accession>
<evidence type="ECO:0000313" key="15">
    <source>
        <dbReference type="EMBL" id="CAJ1936457.1"/>
    </source>
</evidence>
<evidence type="ECO:0000256" key="1">
    <source>
        <dbReference type="ARBA" id="ARBA00004123"/>
    </source>
</evidence>
<dbReference type="InterPro" id="IPR005549">
    <property type="entry name" value="Kinetochore_Nuf2_N"/>
</dbReference>
<evidence type="ECO:0000256" key="4">
    <source>
        <dbReference type="ARBA" id="ARBA00022454"/>
    </source>
</evidence>
<evidence type="ECO:0000256" key="2">
    <source>
        <dbReference type="ARBA" id="ARBA00004629"/>
    </source>
</evidence>
<feature type="coiled-coil region" evidence="12">
    <location>
        <begin position="171"/>
        <end position="205"/>
    </location>
</feature>
<evidence type="ECO:0000256" key="9">
    <source>
        <dbReference type="ARBA" id="ARBA00023242"/>
    </source>
</evidence>
<evidence type="ECO:0000256" key="3">
    <source>
        <dbReference type="ARBA" id="ARBA00005498"/>
    </source>
</evidence>
<evidence type="ECO:0000256" key="10">
    <source>
        <dbReference type="ARBA" id="ARBA00023306"/>
    </source>
</evidence>
<evidence type="ECO:0000256" key="7">
    <source>
        <dbReference type="ARBA" id="ARBA00022838"/>
    </source>
</evidence>
<proteinExistence type="inferred from homology"/>
<name>A0AAD2CK33_9STRA</name>
<keyword evidence="8 12" id="KW-0175">Coiled coil</keyword>
<evidence type="ECO:0000256" key="6">
    <source>
        <dbReference type="ARBA" id="ARBA00022776"/>
    </source>
</evidence>
<evidence type="ECO:0000256" key="12">
    <source>
        <dbReference type="SAM" id="Coils"/>
    </source>
</evidence>
<dbReference type="Proteomes" id="UP001295423">
    <property type="component" value="Unassembled WGS sequence"/>
</dbReference>
<feature type="domain" description="Nuf2 DHR10-like" evidence="14">
    <location>
        <begin position="271"/>
        <end position="386"/>
    </location>
</feature>
<evidence type="ECO:0000259" key="13">
    <source>
        <dbReference type="Pfam" id="PF03800"/>
    </source>
</evidence>
<feature type="domain" description="Kinetochore protein Nuf2 N-terminal" evidence="13">
    <location>
        <begin position="21"/>
        <end position="154"/>
    </location>
</feature>
<dbReference type="AlphaFoldDB" id="A0AAD2CK33"/>
<evidence type="ECO:0000256" key="11">
    <source>
        <dbReference type="ARBA" id="ARBA00023328"/>
    </source>
</evidence>
<dbReference type="InterPro" id="IPR038275">
    <property type="entry name" value="Nuf2_N_sf"/>
</dbReference>
<dbReference type="GO" id="GO:0044877">
    <property type="term" value="F:protein-containing complex binding"/>
    <property type="evidence" value="ECO:0007669"/>
    <property type="project" value="TreeGrafter"/>
</dbReference>
<evidence type="ECO:0000256" key="8">
    <source>
        <dbReference type="ARBA" id="ARBA00023054"/>
    </source>
</evidence>
<protein>
    <recommendedName>
        <fullName evidence="17">Kinetochore protein Nuf2</fullName>
    </recommendedName>
</protein>
<dbReference type="PANTHER" id="PTHR21650">
    <property type="entry name" value="MEMBRALIN/KINETOCHORE PROTEIN NUF2"/>
    <property type="match status" value="1"/>
</dbReference>
<comment type="caution">
    <text evidence="15">The sequence shown here is derived from an EMBL/GenBank/DDBJ whole genome shotgun (WGS) entry which is preliminary data.</text>
</comment>
<keyword evidence="5" id="KW-0132">Cell division</keyword>
<dbReference type="EMBL" id="CAKOGP040000557">
    <property type="protein sequence ID" value="CAJ1936457.1"/>
    <property type="molecule type" value="Genomic_DNA"/>
</dbReference>
<dbReference type="GO" id="GO:0051383">
    <property type="term" value="P:kinetochore organization"/>
    <property type="evidence" value="ECO:0007669"/>
    <property type="project" value="TreeGrafter"/>
</dbReference>
<evidence type="ECO:0000313" key="16">
    <source>
        <dbReference type="Proteomes" id="UP001295423"/>
    </source>
</evidence>
<dbReference type="GO" id="GO:0031262">
    <property type="term" value="C:Ndc80 complex"/>
    <property type="evidence" value="ECO:0007669"/>
    <property type="project" value="InterPro"/>
</dbReference>
<comment type="subcellular location">
    <subcellularLocation>
        <location evidence="2">Chromosome</location>
        <location evidence="2">Centromere</location>
        <location evidence="2">Kinetochore</location>
    </subcellularLocation>
    <subcellularLocation>
        <location evidence="1">Nucleus</location>
    </subcellularLocation>
</comment>
<keyword evidence="7" id="KW-0995">Kinetochore</keyword>
<keyword evidence="9" id="KW-0539">Nucleus</keyword>
<dbReference type="GO" id="GO:0007052">
    <property type="term" value="P:mitotic spindle organization"/>
    <property type="evidence" value="ECO:0007669"/>
    <property type="project" value="TreeGrafter"/>
</dbReference>
<evidence type="ECO:0000259" key="14">
    <source>
        <dbReference type="Pfam" id="PF18595"/>
    </source>
</evidence>
<dbReference type="GO" id="GO:0051315">
    <property type="term" value="P:attachment of mitotic spindle microtubules to kinetochore"/>
    <property type="evidence" value="ECO:0007669"/>
    <property type="project" value="TreeGrafter"/>
</dbReference>
<dbReference type="GO" id="GO:0045132">
    <property type="term" value="P:meiotic chromosome segregation"/>
    <property type="evidence" value="ECO:0007669"/>
    <property type="project" value="TreeGrafter"/>
</dbReference>
<organism evidence="15 16">
    <name type="scientific">Cylindrotheca closterium</name>
    <dbReference type="NCBI Taxonomy" id="2856"/>
    <lineage>
        <taxon>Eukaryota</taxon>
        <taxon>Sar</taxon>
        <taxon>Stramenopiles</taxon>
        <taxon>Ochrophyta</taxon>
        <taxon>Bacillariophyta</taxon>
        <taxon>Bacillariophyceae</taxon>
        <taxon>Bacillariophycidae</taxon>
        <taxon>Bacillariales</taxon>
        <taxon>Bacillariaceae</taxon>
        <taxon>Cylindrotheca</taxon>
    </lineage>
</organism>
<dbReference type="Pfam" id="PF18595">
    <property type="entry name" value="Nuf2_DHR10-like"/>
    <property type="match status" value="1"/>
</dbReference>